<dbReference type="Gene3D" id="6.10.250.90">
    <property type="match status" value="1"/>
</dbReference>
<keyword evidence="6" id="KW-0131">Cell cycle</keyword>
<feature type="coiled-coil region" evidence="7">
    <location>
        <begin position="568"/>
        <end position="636"/>
    </location>
</feature>
<dbReference type="AlphaFoldDB" id="A0A6L2Q3F8"/>
<evidence type="ECO:0000256" key="1">
    <source>
        <dbReference type="ARBA" id="ARBA00004123"/>
    </source>
</evidence>
<dbReference type="Gene3D" id="1.20.5.170">
    <property type="match status" value="1"/>
</dbReference>
<organism evidence="8 9">
    <name type="scientific">Coptotermes formosanus</name>
    <name type="common">Formosan subterranean termite</name>
    <dbReference type="NCBI Taxonomy" id="36987"/>
    <lineage>
        <taxon>Eukaryota</taxon>
        <taxon>Metazoa</taxon>
        <taxon>Ecdysozoa</taxon>
        <taxon>Arthropoda</taxon>
        <taxon>Hexapoda</taxon>
        <taxon>Insecta</taxon>
        <taxon>Pterygota</taxon>
        <taxon>Neoptera</taxon>
        <taxon>Polyneoptera</taxon>
        <taxon>Dictyoptera</taxon>
        <taxon>Blattodea</taxon>
        <taxon>Blattoidea</taxon>
        <taxon>Termitoidae</taxon>
        <taxon>Rhinotermitidae</taxon>
        <taxon>Coptotermes</taxon>
    </lineage>
</organism>
<keyword evidence="5" id="KW-0539">Nucleus</keyword>
<keyword evidence="3" id="KW-0132">Cell division</keyword>
<sequence length="955" mass="111109">MSTKQDTDDPTCVLRMLDEFRSCNPSANLPCIIDIGSKALMPTRLRFDDSSILTDNKKGKFTDSNVSVSTAEVSVEDLDASVLASSWETRHLKAELAEAKAQKAKLEEQIQKLHHVRMELDVMYDNEKTSLIKQQERDRRTIKLLEAEIAALRKRELGGRDENSQSRQTTESVRYKLKKKIVQLQEEYAQLDDRFKRVDLTRAAGERRISELEAQLALAMEESASLKDHIKSVEGKVLEVTNLKQQVELFEHRYAQAQQRIKLLEPEQEKGKEVQELLEKQQHNLLQFAELKREVAFLRDENRSLQNAVHSKLVLEEEVLDLRSRHARFEEREQRLVKLEASHRHLESMLEHWRQLAYDHCLGFSQEKAMAGPEMLRMRIETLQQKELLLTTEKGCLDSRLKTAEQEKRKTDMELCEARRQMERMQGINEEHASATKRLQKRLLLVSGERDTYWSLLDTSPGVLNSQQQQQRLQIDALEKTVEGYHELLERLEGDLEKTVKGSGGIEYNERIRKLEEERNTVLQEKEQVMKHRNQLEVKLEDRALKGGYNPRDTKVLHFRMNPAALAEAQYENKLKCLEQECEKLRERVRILEAGQTHDVTQAVNLHLAASSAQEVQELQSRVQSYEIKVKRMHEAFRITSREFRDVCYMLLGYRIDRVKPKLYRLSSMYAESPNDHLLFELADNGPDLLETPYAATLETFINLHLKHQRSVPVFLSAITVDLFSHQTIDSTILSLADSRMTQEKFTRLHKQEHPVPSMGFRLAKVDTRHKHMMFVVKHVTENAFTVMEDIFVLKEKRRQLEHKKSINCHSARSRSLNKMFDSSSIMIEKMNNELESILHKKYVILSLLQNATLKKDTIPIPVNLHRTFIKLLEGLVELCNIKMSVAECFFKLSGINWDKSLQELRPLKLQMLRTISIYGKQLYDVCELRNSLNEMLLSTTEFAPSFLYDLDASV</sequence>
<evidence type="ECO:0000313" key="9">
    <source>
        <dbReference type="Proteomes" id="UP000502823"/>
    </source>
</evidence>
<feature type="coiled-coil region" evidence="7">
    <location>
        <begin position="89"/>
        <end position="260"/>
    </location>
</feature>
<dbReference type="GO" id="GO:0000776">
    <property type="term" value="C:kinetochore"/>
    <property type="evidence" value="ECO:0007669"/>
    <property type="project" value="TreeGrafter"/>
</dbReference>
<evidence type="ECO:0008006" key="10">
    <source>
        <dbReference type="Google" id="ProtNLM"/>
    </source>
</evidence>
<name>A0A6L2Q3F8_COPFO</name>
<dbReference type="GO" id="GO:0051315">
    <property type="term" value="P:attachment of mitotic spindle microtubules to kinetochore"/>
    <property type="evidence" value="ECO:0007669"/>
    <property type="project" value="TreeGrafter"/>
</dbReference>
<keyword evidence="4" id="KW-0498">Mitosis</keyword>
<dbReference type="EMBL" id="BLKM01000691">
    <property type="protein sequence ID" value="GFG37368.1"/>
    <property type="molecule type" value="Genomic_DNA"/>
</dbReference>
<feature type="coiled-coil region" evidence="7">
    <location>
        <begin position="475"/>
        <end position="535"/>
    </location>
</feature>
<dbReference type="PANTHER" id="PTHR23168">
    <property type="entry name" value="MITOTIC SPINDLE ASSEMBLY CHECKPOINT PROTEIN MAD1 MITOTIC ARREST DEFICIENT-LIKE PROTEIN 1"/>
    <property type="match status" value="1"/>
</dbReference>
<dbReference type="Pfam" id="PF05557">
    <property type="entry name" value="MAD"/>
    <property type="match status" value="1"/>
</dbReference>
<reference evidence="9" key="1">
    <citation type="submission" date="2020-01" db="EMBL/GenBank/DDBJ databases">
        <title>Draft genome sequence of the Termite Coptotermes fromosanus.</title>
        <authorList>
            <person name="Itakura S."/>
            <person name="Yosikawa Y."/>
            <person name="Umezawa K."/>
        </authorList>
    </citation>
    <scope>NUCLEOTIDE SEQUENCE [LARGE SCALE GENOMIC DNA]</scope>
</reference>
<dbReference type="GO" id="GO:0005635">
    <property type="term" value="C:nuclear envelope"/>
    <property type="evidence" value="ECO:0007669"/>
    <property type="project" value="TreeGrafter"/>
</dbReference>
<evidence type="ECO:0000256" key="2">
    <source>
        <dbReference type="ARBA" id="ARBA00008029"/>
    </source>
</evidence>
<dbReference type="FunCoup" id="A0A6L2Q3F8">
    <property type="interactions" value="1256"/>
</dbReference>
<dbReference type="GO" id="GO:0072686">
    <property type="term" value="C:mitotic spindle"/>
    <property type="evidence" value="ECO:0007669"/>
    <property type="project" value="TreeGrafter"/>
</dbReference>
<comment type="similarity">
    <text evidence="2">Belongs to the MAD1 family.</text>
</comment>
<dbReference type="SUPFAM" id="SSF75704">
    <property type="entry name" value="Mitotic arrest deficient-like 1, Mad1"/>
    <property type="match status" value="1"/>
</dbReference>
<dbReference type="PANTHER" id="PTHR23168:SF0">
    <property type="entry name" value="MITOTIC SPINDLE ASSEMBLY CHECKPOINT PROTEIN MAD1"/>
    <property type="match status" value="1"/>
</dbReference>
<evidence type="ECO:0000256" key="6">
    <source>
        <dbReference type="ARBA" id="ARBA00023306"/>
    </source>
</evidence>
<proteinExistence type="inferred from homology"/>
<dbReference type="OrthoDB" id="331602at2759"/>
<protein>
    <recommendedName>
        <fullName evidence="10">Mitotic spindle assembly checkpoint protein MAD1</fullName>
    </recommendedName>
</protein>
<keyword evidence="7" id="KW-0175">Coiled coil</keyword>
<comment type="caution">
    <text evidence="8">The sequence shown here is derived from an EMBL/GenBank/DDBJ whole genome shotgun (WGS) entry which is preliminary data.</text>
</comment>
<feature type="coiled-coil region" evidence="7">
    <location>
        <begin position="288"/>
        <end position="332"/>
    </location>
</feature>
<evidence type="ECO:0000256" key="3">
    <source>
        <dbReference type="ARBA" id="ARBA00022618"/>
    </source>
</evidence>
<accession>A0A6L2Q3F8</accession>
<dbReference type="Gene3D" id="3.30.457.60">
    <property type="match status" value="1"/>
</dbReference>
<dbReference type="GO" id="GO:0007094">
    <property type="term" value="P:mitotic spindle assembly checkpoint signaling"/>
    <property type="evidence" value="ECO:0007669"/>
    <property type="project" value="InterPro"/>
</dbReference>
<evidence type="ECO:0000313" key="8">
    <source>
        <dbReference type="EMBL" id="GFG37368.1"/>
    </source>
</evidence>
<comment type="subcellular location">
    <subcellularLocation>
        <location evidence="1">Nucleus</location>
    </subcellularLocation>
</comment>
<keyword evidence="9" id="KW-1185">Reference proteome</keyword>
<dbReference type="InParanoid" id="A0A6L2Q3F8"/>
<dbReference type="Proteomes" id="UP000502823">
    <property type="component" value="Unassembled WGS sequence"/>
</dbReference>
<dbReference type="GO" id="GO:0051301">
    <property type="term" value="P:cell division"/>
    <property type="evidence" value="ECO:0007669"/>
    <property type="project" value="UniProtKB-KW"/>
</dbReference>
<gene>
    <name evidence="8" type="ORF">Cfor_08495</name>
</gene>
<evidence type="ECO:0000256" key="7">
    <source>
        <dbReference type="SAM" id="Coils"/>
    </source>
</evidence>
<dbReference type="InterPro" id="IPR008672">
    <property type="entry name" value="Mad1"/>
</dbReference>
<evidence type="ECO:0000256" key="5">
    <source>
        <dbReference type="ARBA" id="ARBA00023242"/>
    </source>
</evidence>
<evidence type="ECO:0000256" key="4">
    <source>
        <dbReference type="ARBA" id="ARBA00022776"/>
    </source>
</evidence>